<proteinExistence type="predicted"/>
<dbReference type="CTD" id="24590858"/>
<dbReference type="EMBL" id="AMPZ03000001">
    <property type="protein sequence ID" value="KAH9594623.1"/>
    <property type="molecule type" value="Genomic_DNA"/>
</dbReference>
<evidence type="ECO:0000259" key="11">
    <source>
        <dbReference type="PROSITE" id="PS50268"/>
    </source>
</evidence>
<dbReference type="InterPro" id="IPR050174">
    <property type="entry name" value="Protocadherin/Cadherin-CA"/>
</dbReference>
<evidence type="ECO:0000256" key="2">
    <source>
        <dbReference type="ARBA" id="ARBA00022692"/>
    </source>
</evidence>
<keyword evidence="5 10" id="KW-1133">Transmembrane helix</keyword>
<dbReference type="GO" id="GO:0005886">
    <property type="term" value="C:plasma membrane"/>
    <property type="evidence" value="ECO:0007669"/>
    <property type="project" value="InterPro"/>
</dbReference>
<dbReference type="GO" id="GO:0007156">
    <property type="term" value="P:homophilic cell adhesion via plasma membrane adhesion molecules"/>
    <property type="evidence" value="ECO:0007669"/>
    <property type="project" value="InterPro"/>
</dbReference>
<evidence type="ECO:0000313" key="12">
    <source>
        <dbReference type="EMBL" id="KAH9594623.1"/>
    </source>
</evidence>
<keyword evidence="7" id="KW-0325">Glycoprotein</keyword>
<evidence type="ECO:0000256" key="9">
    <source>
        <dbReference type="SAM" id="MobiDB-lite"/>
    </source>
</evidence>
<feature type="region of interest" description="Disordered" evidence="9">
    <location>
        <begin position="1046"/>
        <end position="1067"/>
    </location>
</feature>
<gene>
    <name evidence="12" type="primary">HMR-1_2</name>
    <name evidence="12" type="ORF">MS3_00007298</name>
    <name evidence="13" type="ORF">MS3_03239</name>
</gene>
<feature type="domain" description="Cadherin" evidence="11">
    <location>
        <begin position="335"/>
        <end position="437"/>
    </location>
</feature>
<reference evidence="12" key="3">
    <citation type="submission" date="2021-06" db="EMBL/GenBank/DDBJ databases">
        <title>Chromosome-level genome assembly for S. haematobium.</title>
        <authorList>
            <person name="Stroehlein A.J."/>
        </authorList>
    </citation>
    <scope>NUCLEOTIDE SEQUENCE</scope>
</reference>
<evidence type="ECO:0000256" key="7">
    <source>
        <dbReference type="ARBA" id="ARBA00023180"/>
    </source>
</evidence>
<keyword evidence="6 10" id="KW-0472">Membrane</keyword>
<dbReference type="Proteomes" id="UP000471633">
    <property type="component" value="Unassembled WGS sequence"/>
</dbReference>
<dbReference type="InterPro" id="IPR002126">
    <property type="entry name" value="Cadherin-like_dom"/>
</dbReference>
<organism evidence="13">
    <name type="scientific">Schistosoma haematobium</name>
    <name type="common">Blood fluke</name>
    <dbReference type="NCBI Taxonomy" id="6185"/>
    <lineage>
        <taxon>Eukaryota</taxon>
        <taxon>Metazoa</taxon>
        <taxon>Spiralia</taxon>
        <taxon>Lophotrochozoa</taxon>
        <taxon>Platyhelminthes</taxon>
        <taxon>Trematoda</taxon>
        <taxon>Digenea</taxon>
        <taxon>Strigeidida</taxon>
        <taxon>Schistosomatoidea</taxon>
        <taxon>Schistosomatidae</taxon>
        <taxon>Schistosoma</taxon>
    </lineage>
</organism>
<reference evidence="12" key="4">
    <citation type="journal article" date="2022" name="PLoS Pathog.">
        <title>Chromosome-level genome of Schistosoma haematobium underpins genome-wide explorations of molecular variation.</title>
        <authorList>
            <person name="Stroehlein A.J."/>
            <person name="Korhonen P.K."/>
            <person name="Lee V.V."/>
            <person name="Ralph S.A."/>
            <person name="Mentink-Kane M."/>
            <person name="You H."/>
            <person name="McManus D.P."/>
            <person name="Tchuente L.T."/>
            <person name="Stothard J.R."/>
            <person name="Kaur P."/>
            <person name="Dudchenko O."/>
            <person name="Aiden E.L."/>
            <person name="Yang B."/>
            <person name="Yang H."/>
            <person name="Emery A.M."/>
            <person name="Webster B.L."/>
            <person name="Brindley P.J."/>
            <person name="Rollinson D."/>
            <person name="Chang B.C.H."/>
            <person name="Gasser R.B."/>
            <person name="Young N.D."/>
        </authorList>
    </citation>
    <scope>NUCLEOTIDE SEQUENCE</scope>
</reference>
<reference evidence="12" key="2">
    <citation type="journal article" date="2019" name="Gigascience">
        <title>High-quality Schistosoma haematobium genome achieved by single-molecule and long-range sequencing.</title>
        <authorList>
            <person name="Stroehlein A.J."/>
            <person name="Korhonen P.K."/>
            <person name="Chong T.M."/>
            <person name="Lim Y.L."/>
            <person name="Chan K.G."/>
            <person name="Webster B."/>
            <person name="Rollinson D."/>
            <person name="Brindley P.J."/>
            <person name="Gasser R.B."/>
            <person name="Young N.D."/>
        </authorList>
    </citation>
    <scope>NUCLEOTIDE SEQUENCE</scope>
</reference>
<feature type="compositionally biased region" description="Polar residues" evidence="9">
    <location>
        <begin position="849"/>
        <end position="866"/>
    </location>
</feature>
<dbReference type="InterPro" id="IPR020894">
    <property type="entry name" value="Cadherin_CS"/>
</dbReference>
<keyword evidence="3" id="KW-0677">Repeat</keyword>
<evidence type="ECO:0000256" key="5">
    <source>
        <dbReference type="ARBA" id="ARBA00022989"/>
    </source>
</evidence>
<comment type="subcellular location">
    <subcellularLocation>
        <location evidence="1">Membrane</location>
        <topology evidence="1">Single-pass membrane protein</topology>
    </subcellularLocation>
</comment>
<dbReference type="SUPFAM" id="SSF49313">
    <property type="entry name" value="Cadherin-like"/>
    <property type="match status" value="5"/>
</dbReference>
<evidence type="ECO:0000256" key="10">
    <source>
        <dbReference type="SAM" id="Phobius"/>
    </source>
</evidence>
<dbReference type="GeneID" id="24590858"/>
<dbReference type="GO" id="GO:0005509">
    <property type="term" value="F:calcium ion binding"/>
    <property type="evidence" value="ECO:0007669"/>
    <property type="project" value="UniProtKB-UniRule"/>
</dbReference>
<feature type="domain" description="Cadherin" evidence="11">
    <location>
        <begin position="571"/>
        <end position="672"/>
    </location>
</feature>
<evidence type="ECO:0000256" key="4">
    <source>
        <dbReference type="ARBA" id="ARBA00022837"/>
    </source>
</evidence>
<keyword evidence="4 8" id="KW-0106">Calcium</keyword>
<dbReference type="PROSITE" id="PS50268">
    <property type="entry name" value="CADHERIN_2"/>
    <property type="match status" value="6"/>
</dbReference>
<feature type="domain" description="Cadherin" evidence="11">
    <location>
        <begin position="438"/>
        <end position="570"/>
    </location>
</feature>
<dbReference type="Gene3D" id="2.60.40.60">
    <property type="entry name" value="Cadherins"/>
    <property type="match status" value="7"/>
</dbReference>
<dbReference type="PANTHER" id="PTHR24028">
    <property type="entry name" value="CADHERIN-87A"/>
    <property type="match status" value="1"/>
</dbReference>
<reference evidence="13" key="1">
    <citation type="journal article" date="2012" name="Nat. Genet.">
        <title>Whole-genome sequence of Schistosoma haematobium.</title>
        <authorList>
            <person name="Young N.D."/>
            <person name="Jex A.R."/>
            <person name="Li B."/>
            <person name="Liu S."/>
            <person name="Yang L."/>
            <person name="Xiong Z."/>
            <person name="Li Y."/>
            <person name="Cantacessi C."/>
            <person name="Hall R.S."/>
            <person name="Xu X."/>
            <person name="Chen F."/>
            <person name="Wu X."/>
            <person name="Zerlotini A."/>
            <person name="Oliveira G."/>
            <person name="Hofmann A."/>
            <person name="Zhang G."/>
            <person name="Fang X."/>
            <person name="Kang Y."/>
            <person name="Campbell B.E."/>
            <person name="Loukas A."/>
            <person name="Ranganathan S."/>
            <person name="Rollinson D."/>
            <person name="Rinaldi G."/>
            <person name="Brindley P.J."/>
            <person name="Yang H."/>
            <person name="Wang J."/>
            <person name="Wang J."/>
            <person name="Gasser R.B."/>
        </authorList>
    </citation>
    <scope>NUCLEOTIDE SEQUENCE [LARGE SCALE GENOMIC DNA]</scope>
</reference>
<dbReference type="Pfam" id="PF00028">
    <property type="entry name" value="Cadherin"/>
    <property type="match status" value="3"/>
</dbReference>
<evidence type="ECO:0000256" key="3">
    <source>
        <dbReference type="ARBA" id="ARBA00022737"/>
    </source>
</evidence>
<dbReference type="PRINTS" id="PR00205">
    <property type="entry name" value="CADHERIN"/>
</dbReference>
<feature type="transmembrane region" description="Helical" evidence="10">
    <location>
        <begin position="1007"/>
        <end position="1031"/>
    </location>
</feature>
<feature type="transmembrane region" description="Helical" evidence="10">
    <location>
        <begin position="12"/>
        <end position="33"/>
    </location>
</feature>
<keyword evidence="2 10" id="KW-0812">Transmembrane</keyword>
<evidence type="ECO:0000313" key="14">
    <source>
        <dbReference type="Proteomes" id="UP000471633"/>
    </source>
</evidence>
<protein>
    <submittedName>
        <fullName evidence="12">Hmr-1p</fullName>
    </submittedName>
    <submittedName>
        <fullName evidence="13">Protocadherin gamma-A1</fullName>
    </submittedName>
</protein>
<evidence type="ECO:0000313" key="13">
    <source>
        <dbReference type="EMBL" id="KGB35000.1"/>
    </source>
</evidence>
<feature type="domain" description="Cadherin" evidence="11">
    <location>
        <begin position="41"/>
        <end position="204"/>
    </location>
</feature>
<dbReference type="InterPro" id="IPR015919">
    <property type="entry name" value="Cadherin-like_sf"/>
</dbReference>
<dbReference type="RefSeq" id="XP_051073690.1">
    <property type="nucleotide sequence ID" value="XM_051215553.1"/>
</dbReference>
<dbReference type="FunFam" id="2.60.40.60:FF:000020">
    <property type="entry name" value="Dachsous cadherin-related 1b"/>
    <property type="match status" value="1"/>
</dbReference>
<feature type="region of interest" description="Disordered" evidence="9">
    <location>
        <begin position="841"/>
        <end position="868"/>
    </location>
</feature>
<sequence length="1456" mass="162773">MKAIVQSKNVIYYMKQFFLLHIFIHFITISSSIHGRIPRLQVYSTEFSIDENCKIGTEIGTINSIVLPNSMSSSITHSSSNEFGQIIALNYKLGSPSTLFSVDERKGILVTKADIDAEALCSYVTTLSPDHTNNNDEADLMLEPGKSKNNRSKTIPVVDQIKCNSSGDLTVHFDVNAVQIDGSLRAVHHVIVRIHDLNDNGPKFDQIRWHKRLKEALYRAGRRIDLPKARDIDILAEHSRINYRLESWHNDGSSSIIPFKSPFKLEVSNSGQPDLILTEDLDAEMETRHRFVLVAYSPNVIDSKNALNGQTISRESRLEIDIEVADMNDNEPRFSFTVYNISVAENTSVGTVIYELVAHDPDSTSKLTYTMASSLEYQVMSSTFHIEADGHVRLHSSLDYELRHIYSIPVEVTDGEFSARTTLNVQVLDVNDEPPAFELNPKQLIADENSPPGKLIGRVRIRDPDSPSVNGLVECSEPPGLIRRQALHFLPDPTVNPSAEVYDLTTRIMLDREDPENPIPGHLIIYLICSDGALSSGGMISHNSDSKIRLTSTMTATLSIRDVNDHKPIFENSIYHMSIQENNPIGEKVVQIRAHDSDEGENARITYSLLDRANFKVDSLTGWITPNVIFDREIRDSYQVTAIALDNGKPRLSSSVLINITVLDVNDHSPVLASYEADESLLKTNDLPIGRFGLKNLFIVRENMPVNTYMGNILASDKDEGLNAELRFMLFPDPVYRLHERFRLLPNGSLYTNVELDREEKDHYRLTVVVSDQSPDELLTTTGTIGIIVLDLNDNQPQFLSPHGLLIPNNTQLSGFKRHMNKGIVLYDQPFEDHNYKVVKGNQKRSDQEYQSESSPLTDTNTQSTAPEPVVRLSVYEKPDQVISKLYAEDPDAGDNGAVFYLLEEFYDLSVDKIRPNPLIRVQPETGELILIRHMAPIDLGYHFFKVTASDRGHPQMKIDQKILPLLVEDKPASGGLGQSSLSSSYYVSNITGLGLDEWGPSGGKNILIITALSIVSGILAAILISAVFCVTKPCSRNRHGNRCANGRHDRLRNRPPTYPGGRDSNNGIIVDENGSFINGTMDQRGFPVSNGSHHTTFHRPPGPLNGDVCMDNWLHHVRDSQANYGNMSFPFHSPSNDSKNDISNDQHILINPRYNNQTENHMNYTQNETPQVTYENLRNSQLHDIHISPDLALANLSLSSRNNDQAVAVRVLNQQMSTDGFDEIQDQIFLPRSNRLSGITIGYSNDSMTSTSNSALPAFNIKLDPVNAFCVTRPIPVVSKIICNFNEDQMDSQITENSEALHEANPMNSTHFKMNLPDNPLDDRLIRHQGKRLVTTVPKLGTFYNCMTVSHRSNLGVEQIISFEEHASDSGRGGSEEELTVQNCDPHKAETIISNMNPEEGVSIWNESTIQNDASLNSNLTDKSDVSLSNPWFETTASPMGPDYQHKDPFCMSTS</sequence>
<dbReference type="PROSITE" id="PS00232">
    <property type="entry name" value="CADHERIN_1"/>
    <property type="match status" value="4"/>
</dbReference>
<feature type="domain" description="Cadherin" evidence="11">
    <location>
        <begin position="700"/>
        <end position="799"/>
    </location>
</feature>
<evidence type="ECO:0000256" key="1">
    <source>
        <dbReference type="ARBA" id="ARBA00004167"/>
    </source>
</evidence>
<evidence type="ECO:0000256" key="6">
    <source>
        <dbReference type="ARBA" id="ARBA00023136"/>
    </source>
</evidence>
<dbReference type="SMART" id="SM00112">
    <property type="entry name" value="CA"/>
    <property type="match status" value="7"/>
</dbReference>
<name>A0A094ZK24_SCHHA</name>
<feature type="domain" description="Cadherin" evidence="11">
    <location>
        <begin position="229"/>
        <end position="334"/>
    </location>
</feature>
<dbReference type="EMBL" id="KL250649">
    <property type="protein sequence ID" value="KGB35000.1"/>
    <property type="molecule type" value="Genomic_DNA"/>
</dbReference>
<evidence type="ECO:0000256" key="8">
    <source>
        <dbReference type="PROSITE-ProRule" id="PRU00043"/>
    </source>
</evidence>
<dbReference type="FunFam" id="2.60.40.60:FF:000092">
    <property type="entry name" value="Protocadherin 8"/>
    <property type="match status" value="1"/>
</dbReference>
<accession>A0A094ZK24</accession>
<dbReference type="KEGG" id="shx:MS3_00007298"/>
<dbReference type="PANTHER" id="PTHR24028:SF146">
    <property type="entry name" value="CADHERIN 96CB, ISOFORM D-RELATED"/>
    <property type="match status" value="1"/>
</dbReference>
<keyword evidence="14" id="KW-1185">Reference proteome</keyword>
<dbReference type="CDD" id="cd11304">
    <property type="entry name" value="Cadherin_repeat"/>
    <property type="match status" value="6"/>
</dbReference>